<keyword evidence="3" id="KW-1185">Reference proteome</keyword>
<evidence type="ECO:0000313" key="3">
    <source>
        <dbReference type="Proteomes" id="UP000193560"/>
    </source>
</evidence>
<comment type="caution">
    <text evidence="2">The sequence shown here is derived from an EMBL/GenBank/DDBJ whole genome shotgun (WGS) entry which is preliminary data.</text>
</comment>
<feature type="region of interest" description="Disordered" evidence="1">
    <location>
        <begin position="80"/>
        <end position="108"/>
    </location>
</feature>
<evidence type="ECO:0000313" key="2">
    <source>
        <dbReference type="EMBL" id="ORZ10835.1"/>
    </source>
</evidence>
<protein>
    <submittedName>
        <fullName evidence="2">Uncharacterized protein</fullName>
    </submittedName>
</protein>
<sequence>MQHTSLPSLHQQLPGVYLPNVFYENNNSTTINTNNKGGGGRILVRDNQAGGKYSDKMGKTKDTYRRADALSPSVYRSLLFPNGSGSPSNRMLRSQSKPAAYPSNKSPVISSNTAQVQTISHDYFTTSINNTNNNSNIILNNDNMIQGDQAQKFQAFSPTGLFDNVK</sequence>
<proteinExistence type="predicted"/>
<reference evidence="2 3" key="1">
    <citation type="submission" date="2016-07" db="EMBL/GenBank/DDBJ databases">
        <title>Pervasive Adenine N6-methylation of Active Genes in Fungi.</title>
        <authorList>
            <consortium name="DOE Joint Genome Institute"/>
            <person name="Mondo S.J."/>
            <person name="Dannebaum R.O."/>
            <person name="Kuo R.C."/>
            <person name="Labutti K."/>
            <person name="Haridas S."/>
            <person name="Kuo A."/>
            <person name="Salamov A."/>
            <person name="Ahrendt S.R."/>
            <person name="Lipzen A."/>
            <person name="Sullivan W."/>
            <person name="Andreopoulos W.B."/>
            <person name="Clum A."/>
            <person name="Lindquist E."/>
            <person name="Daum C."/>
            <person name="Ramamoorthy G.K."/>
            <person name="Gryganskyi A."/>
            <person name="Culley D."/>
            <person name="Magnuson J.K."/>
            <person name="James T.Y."/>
            <person name="O'Malley M.A."/>
            <person name="Stajich J.E."/>
            <person name="Spatafora J.W."/>
            <person name="Visel A."/>
            <person name="Grigoriev I.V."/>
        </authorList>
    </citation>
    <scope>NUCLEOTIDE SEQUENCE [LARGE SCALE GENOMIC DNA]</scope>
    <source>
        <strain evidence="2 3">NRRL 1336</strain>
    </source>
</reference>
<dbReference type="EMBL" id="MCGE01000023">
    <property type="protein sequence ID" value="ORZ10835.1"/>
    <property type="molecule type" value="Genomic_DNA"/>
</dbReference>
<accession>A0A1X2I784</accession>
<name>A0A1X2I784_9FUNG</name>
<organism evidence="2 3">
    <name type="scientific">Absidia repens</name>
    <dbReference type="NCBI Taxonomy" id="90262"/>
    <lineage>
        <taxon>Eukaryota</taxon>
        <taxon>Fungi</taxon>
        <taxon>Fungi incertae sedis</taxon>
        <taxon>Mucoromycota</taxon>
        <taxon>Mucoromycotina</taxon>
        <taxon>Mucoromycetes</taxon>
        <taxon>Mucorales</taxon>
        <taxon>Cunninghamellaceae</taxon>
        <taxon>Absidia</taxon>
    </lineage>
</organism>
<gene>
    <name evidence="2" type="ORF">BCR42DRAFT_422145</name>
</gene>
<dbReference type="Proteomes" id="UP000193560">
    <property type="component" value="Unassembled WGS sequence"/>
</dbReference>
<evidence type="ECO:0000256" key="1">
    <source>
        <dbReference type="SAM" id="MobiDB-lite"/>
    </source>
</evidence>
<dbReference type="AlphaFoldDB" id="A0A1X2I784"/>
<feature type="compositionally biased region" description="Polar residues" evidence="1">
    <location>
        <begin position="83"/>
        <end position="108"/>
    </location>
</feature>